<dbReference type="InterPro" id="IPR025202">
    <property type="entry name" value="PLD-like_dom"/>
</dbReference>
<dbReference type="SMART" id="SM00155">
    <property type="entry name" value="PLDc"/>
    <property type="match status" value="2"/>
</dbReference>
<feature type="active site" evidence="1">
    <location>
        <position position="299"/>
    </location>
</feature>
<dbReference type="HAMAP" id="MF_01917">
    <property type="entry name" value="Cardiolipin_synth_ClsB"/>
    <property type="match status" value="1"/>
</dbReference>
<dbReference type="NCBIfam" id="NF008427">
    <property type="entry name" value="PRK11263.1"/>
    <property type="match status" value="1"/>
</dbReference>
<feature type="domain" description="PLD phosphodiesterase" evidence="2">
    <location>
        <begin position="287"/>
        <end position="314"/>
    </location>
</feature>
<keyword evidence="1" id="KW-0594">Phospholipid biosynthesis</keyword>
<feature type="active site" evidence="1">
    <location>
        <position position="119"/>
    </location>
</feature>
<organism evidence="3 4">
    <name type="scientific">Thauera sedimentorum</name>
    <dbReference type="NCBI Taxonomy" id="2767595"/>
    <lineage>
        <taxon>Bacteria</taxon>
        <taxon>Pseudomonadati</taxon>
        <taxon>Pseudomonadota</taxon>
        <taxon>Betaproteobacteria</taxon>
        <taxon>Rhodocyclales</taxon>
        <taxon>Zoogloeaceae</taxon>
        <taxon>Thauera</taxon>
    </lineage>
</organism>
<comment type="subcellular location">
    <subcellularLocation>
        <location evidence="1">Cell membrane</location>
        <topology evidence="1">Peripheral membrane protein</topology>
    </subcellularLocation>
</comment>
<dbReference type="PROSITE" id="PS50035">
    <property type="entry name" value="PLD"/>
    <property type="match status" value="2"/>
</dbReference>
<comment type="similarity">
    <text evidence="1">Belongs to the phospholipase D family. Cardiolipin synthase subfamily. ClsB sub-subfamily.</text>
</comment>
<sequence length="385" mass="43397">MTRFVAGNALTLLETGQDYFPALIGALDAATREVFLETYIFENDGVGRRVASALGRAAQRGVRVRVLVDGFGGRSFVRELMPVLEADGVQVLIYRREVRALSLRRHRLRRMHRKLVVVDGEVAFVGGINIIDDFDRGAPERPRFDYALQVRGPVLEQILAAVHRLWRLVSWANFRRRLNEPLLAPARTEPAGRLRAAFVIRDNIRHRRDIEDAYLAAIGRARHEVVIACAYFFPGRRFRRALVEAARRGVKVTLLLQGLADHPVLASASRALYPHFLALGIRLFEYHSSYLHAKVAVVDGRWATVGSSNIDPFSLLLAREANLLVEDGSFARDLRISLERAIQEGGRELHHGAWHRQGRLRRLGSWLAYQFVRLAIGVAGYGGKH</sequence>
<keyword evidence="1 3" id="KW-0808">Transferase</keyword>
<evidence type="ECO:0000313" key="3">
    <source>
        <dbReference type="EMBL" id="MBD8504439.1"/>
    </source>
</evidence>
<feature type="active site" evidence="1">
    <location>
        <position position="112"/>
    </location>
</feature>
<keyword evidence="1" id="KW-0472">Membrane</keyword>
<evidence type="ECO:0000256" key="1">
    <source>
        <dbReference type="HAMAP-Rule" id="MF_01917"/>
    </source>
</evidence>
<keyword evidence="1" id="KW-0443">Lipid metabolism</keyword>
<dbReference type="Gene3D" id="3.30.870.10">
    <property type="entry name" value="Endonuclease Chain A"/>
    <property type="match status" value="2"/>
</dbReference>
<dbReference type="PANTHER" id="PTHR21248">
    <property type="entry name" value="CARDIOLIPIN SYNTHASE"/>
    <property type="match status" value="1"/>
</dbReference>
<evidence type="ECO:0000259" key="2">
    <source>
        <dbReference type="PROSITE" id="PS50035"/>
    </source>
</evidence>
<keyword evidence="1" id="KW-1003">Cell membrane</keyword>
<dbReference type="InterPro" id="IPR030872">
    <property type="entry name" value="Cardiolipin_synth_ClsB"/>
</dbReference>
<dbReference type="GO" id="GO:0016740">
    <property type="term" value="F:transferase activity"/>
    <property type="evidence" value="ECO:0007669"/>
    <property type="project" value="UniProtKB-KW"/>
</dbReference>
<comment type="caution">
    <text evidence="3">The sequence shown here is derived from an EMBL/GenBank/DDBJ whole genome shotgun (WGS) entry which is preliminary data.</text>
</comment>
<dbReference type="CDD" id="cd09159">
    <property type="entry name" value="PLDc_ybhO_like_2"/>
    <property type="match status" value="1"/>
</dbReference>
<dbReference type="CDD" id="cd09110">
    <property type="entry name" value="PLDc_CLS_1"/>
    <property type="match status" value="1"/>
</dbReference>
<feature type="active site" evidence="1">
    <location>
        <position position="292"/>
    </location>
</feature>
<dbReference type="Pfam" id="PF13091">
    <property type="entry name" value="PLDc_2"/>
    <property type="match status" value="2"/>
</dbReference>
<keyword evidence="1" id="KW-1208">Phospholipid metabolism</keyword>
<dbReference type="InterPro" id="IPR001736">
    <property type="entry name" value="PLipase_D/transphosphatidylase"/>
</dbReference>
<keyword evidence="1" id="KW-0444">Lipid biosynthesis</keyword>
<feature type="active site" evidence="1">
    <location>
        <position position="114"/>
    </location>
</feature>
<gene>
    <name evidence="1 3" type="primary">clsB</name>
    <name evidence="3" type="ORF">IFO67_16230</name>
</gene>
<protein>
    <recommendedName>
        <fullName evidence="1">Cardiolipin synthase B</fullName>
        <shortName evidence="1">CL synthase</shortName>
        <ecNumber evidence="1">2.7.8.-</ecNumber>
    </recommendedName>
</protein>
<comment type="function">
    <text evidence="1">Catalyzes the phosphatidyl group transfer from one phosphatidylglycerol molecule to another to form cardiolipin (CL) (diphosphatidylglycerol) and glycerol.</text>
</comment>
<feature type="domain" description="PLD phosphodiesterase" evidence="2">
    <location>
        <begin position="107"/>
        <end position="134"/>
    </location>
</feature>
<dbReference type="EMBL" id="JACYTO010000002">
    <property type="protein sequence ID" value="MBD8504439.1"/>
    <property type="molecule type" value="Genomic_DNA"/>
</dbReference>
<reference evidence="4" key="1">
    <citation type="submission" date="2023-07" db="EMBL/GenBank/DDBJ databases">
        <title>Thauera sp. CAU 1555 isolated from sand of Yaerae Beach.</title>
        <authorList>
            <person name="Kim W."/>
        </authorList>
    </citation>
    <scope>NUCLEOTIDE SEQUENCE [LARGE SCALE GENOMIC DNA]</scope>
    <source>
        <strain evidence="4">CAU 1555</strain>
    </source>
</reference>
<dbReference type="Proteomes" id="UP000603602">
    <property type="component" value="Unassembled WGS sequence"/>
</dbReference>
<dbReference type="PANTHER" id="PTHR21248:SF22">
    <property type="entry name" value="PHOSPHOLIPASE D"/>
    <property type="match status" value="1"/>
</dbReference>
<dbReference type="RefSeq" id="WP_187719179.1">
    <property type="nucleotide sequence ID" value="NZ_JACTAH010000002.1"/>
</dbReference>
<accession>A0ABR9BEQ1</accession>
<dbReference type="SUPFAM" id="SSF56024">
    <property type="entry name" value="Phospholipase D/nuclease"/>
    <property type="match status" value="2"/>
</dbReference>
<proteinExistence type="inferred from homology"/>
<evidence type="ECO:0000313" key="4">
    <source>
        <dbReference type="Proteomes" id="UP000603602"/>
    </source>
</evidence>
<name>A0ABR9BEQ1_9RHOO</name>
<keyword evidence="4" id="KW-1185">Reference proteome</keyword>
<comment type="catalytic activity">
    <reaction evidence="1">
        <text>2 a 1,2-diacyl-sn-glycero-3-phospho-(1'-sn-glycerol) = a cardiolipin + glycerol</text>
        <dbReference type="Rhea" id="RHEA:31451"/>
        <dbReference type="ChEBI" id="CHEBI:17754"/>
        <dbReference type="ChEBI" id="CHEBI:62237"/>
        <dbReference type="ChEBI" id="CHEBI:64716"/>
    </reaction>
</comment>
<feature type="active site" evidence="1">
    <location>
        <position position="294"/>
    </location>
</feature>
<dbReference type="EC" id="2.7.8.-" evidence="1"/>